<organism evidence="1">
    <name type="scientific">Siphoviridae sp. ctKm44</name>
    <dbReference type="NCBI Taxonomy" id="2826245"/>
    <lineage>
        <taxon>Viruses</taxon>
        <taxon>Duplodnaviria</taxon>
        <taxon>Heunggongvirae</taxon>
        <taxon>Uroviricota</taxon>
        <taxon>Caudoviricetes</taxon>
    </lineage>
</organism>
<reference evidence="1" key="1">
    <citation type="journal article" date="2021" name="Proc. Natl. Acad. Sci. U.S.A.">
        <title>A Catalog of Tens of Thousands of Viruses from Human Metagenomes Reveals Hidden Associations with Chronic Diseases.</title>
        <authorList>
            <person name="Tisza M.J."/>
            <person name="Buck C.B."/>
        </authorList>
    </citation>
    <scope>NUCLEOTIDE SEQUENCE</scope>
    <source>
        <strain evidence="1">CtKm44</strain>
    </source>
</reference>
<proteinExistence type="predicted"/>
<name>A0A8S5LU48_9CAUD</name>
<accession>A0A8S5LU48</accession>
<evidence type="ECO:0000313" key="1">
    <source>
        <dbReference type="EMBL" id="DAD73400.1"/>
    </source>
</evidence>
<protein>
    <submittedName>
        <fullName evidence="1">Uncharacterized protein</fullName>
    </submittedName>
</protein>
<dbReference type="EMBL" id="BK014735">
    <property type="protein sequence ID" value="DAD73400.1"/>
    <property type="molecule type" value="Genomic_DNA"/>
</dbReference>
<sequence length="60" mass="7277">MRIKHIYPKSKTILPQPPIHVQLYFDPDEMEQIRKQFLLDEEHNNPNKTFRFHGGQENEC</sequence>